<gene>
    <name evidence="17" type="ORF">PITC_045410</name>
</gene>
<proteinExistence type="predicted"/>
<dbReference type="SUPFAM" id="SSF52743">
    <property type="entry name" value="Subtilisin-like"/>
    <property type="match status" value="1"/>
</dbReference>
<dbReference type="InterPro" id="IPR036852">
    <property type="entry name" value="Peptidase_S8/S53_dom_sf"/>
</dbReference>
<dbReference type="GO" id="GO:0006508">
    <property type="term" value="P:proteolysis"/>
    <property type="evidence" value="ECO:0007669"/>
    <property type="project" value="UniProtKB-KW"/>
</dbReference>
<dbReference type="STRING" id="40296.A0A0A2KS28"/>
<evidence type="ECO:0000256" key="6">
    <source>
        <dbReference type="ARBA" id="ARBA00022670"/>
    </source>
</evidence>
<evidence type="ECO:0000256" key="9">
    <source>
        <dbReference type="ARBA" id="ARBA00022801"/>
    </source>
</evidence>
<evidence type="ECO:0000256" key="10">
    <source>
        <dbReference type="ARBA" id="ARBA00022825"/>
    </source>
</evidence>
<comment type="cofactor">
    <cofactor evidence="15">
        <name>Ca(2+)</name>
        <dbReference type="ChEBI" id="CHEBI:29108"/>
    </cofactor>
    <text evidence="15">Binds 1 Ca(2+) ion per subunit.</text>
</comment>
<keyword evidence="14" id="KW-0325">Glycoprotein</keyword>
<keyword evidence="12" id="KW-0843">Virulence</keyword>
<keyword evidence="6 15" id="KW-0645">Protease</keyword>
<dbReference type="EC" id="3.4.14.10" evidence="4"/>
<dbReference type="InterPro" id="IPR015366">
    <property type="entry name" value="S53_propep"/>
</dbReference>
<evidence type="ECO:0000256" key="13">
    <source>
        <dbReference type="ARBA" id="ARBA00023145"/>
    </source>
</evidence>
<dbReference type="Gene3D" id="3.40.50.200">
    <property type="entry name" value="Peptidase S8/S53 domain"/>
    <property type="match status" value="1"/>
</dbReference>
<dbReference type="Pfam" id="PF00082">
    <property type="entry name" value="Peptidase_S8"/>
    <property type="match status" value="1"/>
</dbReference>
<dbReference type="Proteomes" id="UP000030104">
    <property type="component" value="Unassembled WGS sequence"/>
</dbReference>
<organism evidence="17 18">
    <name type="scientific">Penicillium italicum</name>
    <name type="common">Blue mold</name>
    <dbReference type="NCBI Taxonomy" id="40296"/>
    <lineage>
        <taxon>Eukaryota</taxon>
        <taxon>Fungi</taxon>
        <taxon>Dikarya</taxon>
        <taxon>Ascomycota</taxon>
        <taxon>Pezizomycotina</taxon>
        <taxon>Eurotiomycetes</taxon>
        <taxon>Eurotiomycetidae</taxon>
        <taxon>Eurotiales</taxon>
        <taxon>Aspergillaceae</taxon>
        <taxon>Penicillium</taxon>
    </lineage>
</organism>
<dbReference type="EMBL" id="JQGA01001127">
    <property type="protein sequence ID" value="KGO69681.1"/>
    <property type="molecule type" value="Genomic_DNA"/>
</dbReference>
<dbReference type="PhylomeDB" id="A0A0A2KS28"/>
<dbReference type="SMART" id="SM00944">
    <property type="entry name" value="Pro-kuma_activ"/>
    <property type="match status" value="1"/>
</dbReference>
<dbReference type="SUPFAM" id="SSF54897">
    <property type="entry name" value="Protease propeptides/inhibitors"/>
    <property type="match status" value="1"/>
</dbReference>
<keyword evidence="10 15" id="KW-0720">Serine protease</keyword>
<comment type="caution">
    <text evidence="17">The sequence shown here is derived from an EMBL/GenBank/DDBJ whole genome shotgun (WGS) entry which is preliminary data.</text>
</comment>
<evidence type="ECO:0000256" key="3">
    <source>
        <dbReference type="ARBA" id="ARBA00004239"/>
    </source>
</evidence>
<keyword evidence="5" id="KW-0964">Secreted</keyword>
<dbReference type="GO" id="GO:0004252">
    <property type="term" value="F:serine-type endopeptidase activity"/>
    <property type="evidence" value="ECO:0007669"/>
    <property type="project" value="UniProtKB-UniRule"/>
</dbReference>
<comment type="function">
    <text evidence="2">Secreted tripeptidyl-peptidase which degrades proteins at acidic pHs and is involved in virulence.</text>
</comment>
<evidence type="ECO:0000313" key="18">
    <source>
        <dbReference type="Proteomes" id="UP000030104"/>
    </source>
</evidence>
<evidence type="ECO:0000256" key="7">
    <source>
        <dbReference type="ARBA" id="ARBA00022723"/>
    </source>
</evidence>
<evidence type="ECO:0000256" key="4">
    <source>
        <dbReference type="ARBA" id="ARBA00012462"/>
    </source>
</evidence>
<feature type="binding site" evidence="15">
    <location>
        <position position="576"/>
    </location>
    <ligand>
        <name>Ca(2+)</name>
        <dbReference type="ChEBI" id="CHEBI:29108"/>
    </ligand>
</feature>
<evidence type="ECO:0000256" key="1">
    <source>
        <dbReference type="ARBA" id="ARBA00001910"/>
    </source>
</evidence>
<evidence type="ECO:0000256" key="2">
    <source>
        <dbReference type="ARBA" id="ARBA00002451"/>
    </source>
</evidence>
<dbReference type="InterPro" id="IPR050819">
    <property type="entry name" value="Tripeptidyl-peptidase_I"/>
</dbReference>
<dbReference type="HOGENOM" id="CLU_013783_3_0_1"/>
<accession>A0A0A2KS28</accession>
<name>A0A0A2KS28_PENIT</name>
<dbReference type="AlphaFoldDB" id="A0A0A2KS28"/>
<dbReference type="FunFam" id="3.40.50.200:FF:000015">
    <property type="entry name" value="Tripeptidyl peptidase A"/>
    <property type="match status" value="1"/>
</dbReference>
<keyword evidence="13" id="KW-0865">Zymogen</keyword>
<sequence length="623" mass="68496">MLVVAICSVSDATEDVAFKVKSFISIPPQWTQIRRAYPDELVPVQIALRQTGYDNLTQQLLEVSNPRHERYGQHLSAADVESIVKTPEDTLNSVMDWLQGSTLYNVSQSEASDWLFLSLPVHVLESLVDAEYFQFRNSHGYTVLRTLQWSLPVHVYDHIDLIQPTNNFLLAQPQSRYGGFSPPAWETEHRRPTHAELVEEDVIQRHHITAPTAEEVPPNPTVEQACNRLAISPLCLSVIYGTYGYRQQKTDQNSIAMVNFLGESSNRSDIQLFLERSRPDAADAGAAYSFKTEVVASGEDQQTRLCPEQLASRQGFEGALDAQTILGLTWPLSMTTYNVGSKPPFLPRQNHTENRNEPYLVWLEYLLAQKELPRVISISYADDEKSVPPEYARRVCAKFAELGARGVSVLVASGDFGVGRNDLCMSNDGEHRRFAPSFPASCPFVTSVGATRLVGPEIVAFDGRSDFASGGGFSDLFARPDYQFHAVESYLSGLGEDYDGLYNPMGRGIPDISALGYHFPVVWDGAAHLQDGTSASTPTVASIIALLNDALLADGRPPLGFLNPWIYSEAASGFKDVTWGSNFGCNVSGFNATEGWDPATGIGTPVRNAGLGSGTFRDLLTQG</sequence>
<keyword evidence="8" id="KW-0732">Signal</keyword>
<feature type="binding site" evidence="15">
    <location>
        <position position="577"/>
    </location>
    <ligand>
        <name>Ca(2+)</name>
        <dbReference type="ChEBI" id="CHEBI:29108"/>
    </ligand>
</feature>
<feature type="active site" description="Charge relay system" evidence="15">
    <location>
        <position position="317"/>
    </location>
</feature>
<evidence type="ECO:0000256" key="14">
    <source>
        <dbReference type="ARBA" id="ARBA00023180"/>
    </source>
</evidence>
<dbReference type="PROSITE" id="PS51695">
    <property type="entry name" value="SEDOLISIN"/>
    <property type="match status" value="1"/>
</dbReference>
<dbReference type="PANTHER" id="PTHR14218:SF39">
    <property type="entry name" value="PEPTIDASE S53 DOMAIN-CONTAINING PROTEIN"/>
    <property type="match status" value="1"/>
</dbReference>
<dbReference type="Pfam" id="PF09286">
    <property type="entry name" value="Pro-kuma_activ"/>
    <property type="match status" value="1"/>
</dbReference>
<protein>
    <recommendedName>
        <fullName evidence="4">tripeptidyl-peptidase II</fullName>
        <ecNumber evidence="4">3.4.14.10</ecNumber>
    </recommendedName>
</protein>
<dbReference type="OMA" id="WFPKLKD"/>
<dbReference type="GO" id="GO:0005576">
    <property type="term" value="C:extracellular region"/>
    <property type="evidence" value="ECO:0007669"/>
    <property type="project" value="UniProtKB-SubCell"/>
</dbReference>
<evidence type="ECO:0000313" key="17">
    <source>
        <dbReference type="EMBL" id="KGO69681.1"/>
    </source>
</evidence>
<comment type="catalytic activity">
    <reaction evidence="1">
        <text>Release of an N-terminal tripeptide from a polypeptide.</text>
        <dbReference type="EC" id="3.4.14.10"/>
    </reaction>
</comment>
<dbReference type="GO" id="GO:0046872">
    <property type="term" value="F:metal ion binding"/>
    <property type="evidence" value="ECO:0007669"/>
    <property type="project" value="UniProtKB-UniRule"/>
</dbReference>
<keyword evidence="18" id="KW-1185">Reference proteome</keyword>
<dbReference type="GO" id="GO:0008240">
    <property type="term" value="F:tripeptidyl-peptidase activity"/>
    <property type="evidence" value="ECO:0007669"/>
    <property type="project" value="UniProtKB-EC"/>
</dbReference>
<keyword evidence="7 15" id="KW-0479">Metal-binding</keyword>
<evidence type="ECO:0000256" key="5">
    <source>
        <dbReference type="ARBA" id="ARBA00022525"/>
    </source>
</evidence>
<evidence type="ECO:0000256" key="8">
    <source>
        <dbReference type="ARBA" id="ARBA00022729"/>
    </source>
</evidence>
<feature type="binding site" evidence="15">
    <location>
        <position position="595"/>
    </location>
    <ligand>
        <name>Ca(2+)</name>
        <dbReference type="ChEBI" id="CHEBI:29108"/>
    </ligand>
</feature>
<keyword evidence="11 15" id="KW-0106">Calcium</keyword>
<dbReference type="InterPro" id="IPR000209">
    <property type="entry name" value="Peptidase_S8/S53_dom"/>
</dbReference>
<feature type="active site" description="Charge relay system" evidence="15">
    <location>
        <position position="534"/>
    </location>
</feature>
<dbReference type="PANTHER" id="PTHR14218">
    <property type="entry name" value="PROTEASE S8 TRIPEPTIDYL PEPTIDASE I CLN2"/>
    <property type="match status" value="1"/>
</dbReference>
<comment type="subcellular location">
    <subcellularLocation>
        <location evidence="3">Secreted</location>
        <location evidence="3">Extracellular space</location>
    </subcellularLocation>
</comment>
<dbReference type="CDD" id="cd11377">
    <property type="entry name" value="Pro-peptidase_S53"/>
    <property type="match status" value="1"/>
</dbReference>
<feature type="domain" description="Peptidase S53" evidence="16">
    <location>
        <begin position="230"/>
        <end position="617"/>
    </location>
</feature>
<reference evidence="17 18" key="1">
    <citation type="journal article" date="2015" name="Mol. Plant Microbe Interact.">
        <title>Genome, transcriptome, and functional analyses of Penicillium expansum provide new insights into secondary metabolism and pathogenicity.</title>
        <authorList>
            <person name="Ballester A.R."/>
            <person name="Marcet-Houben M."/>
            <person name="Levin E."/>
            <person name="Sela N."/>
            <person name="Selma-Lazaro C."/>
            <person name="Carmona L."/>
            <person name="Wisniewski M."/>
            <person name="Droby S."/>
            <person name="Gonzalez-Candelas L."/>
            <person name="Gabaldon T."/>
        </authorList>
    </citation>
    <scope>NUCLEOTIDE SEQUENCE [LARGE SCALE GENOMIC DNA]</scope>
    <source>
        <strain evidence="17 18">PHI-1</strain>
    </source>
</reference>
<dbReference type="OrthoDB" id="409122at2759"/>
<feature type="binding site" evidence="15">
    <location>
        <position position="597"/>
    </location>
    <ligand>
        <name>Ca(2+)</name>
        <dbReference type="ChEBI" id="CHEBI:29108"/>
    </ligand>
</feature>
<dbReference type="CDD" id="cd04056">
    <property type="entry name" value="Peptidases_S53"/>
    <property type="match status" value="1"/>
</dbReference>
<dbReference type="InterPro" id="IPR030400">
    <property type="entry name" value="Sedolisin_dom"/>
</dbReference>
<evidence type="ECO:0000256" key="15">
    <source>
        <dbReference type="PROSITE-ProRule" id="PRU01032"/>
    </source>
</evidence>
<evidence type="ECO:0000259" key="16">
    <source>
        <dbReference type="PROSITE" id="PS51695"/>
    </source>
</evidence>
<evidence type="ECO:0000256" key="11">
    <source>
        <dbReference type="ARBA" id="ARBA00022837"/>
    </source>
</evidence>
<keyword evidence="9 15" id="KW-0378">Hydrolase</keyword>
<evidence type="ECO:0000256" key="12">
    <source>
        <dbReference type="ARBA" id="ARBA00023026"/>
    </source>
</evidence>
<feature type="active site" description="Charge relay system" evidence="15">
    <location>
        <position position="321"/>
    </location>
</feature>